<protein>
    <submittedName>
        <fullName evidence="2">Uncharacterized protein</fullName>
    </submittedName>
</protein>
<evidence type="ECO:0000256" key="1">
    <source>
        <dbReference type="SAM" id="MobiDB-lite"/>
    </source>
</evidence>
<feature type="region of interest" description="Disordered" evidence="1">
    <location>
        <begin position="58"/>
        <end position="78"/>
    </location>
</feature>
<dbReference type="EMBL" id="BONK01000018">
    <property type="protein sequence ID" value="GIG23328.1"/>
    <property type="molecule type" value="Genomic_DNA"/>
</dbReference>
<keyword evidence="3" id="KW-1185">Reference proteome</keyword>
<organism evidence="2 3">
    <name type="scientific">Cellulomonas chitinilytica</name>
    <dbReference type="NCBI Taxonomy" id="398759"/>
    <lineage>
        <taxon>Bacteria</taxon>
        <taxon>Bacillati</taxon>
        <taxon>Actinomycetota</taxon>
        <taxon>Actinomycetes</taxon>
        <taxon>Micrococcales</taxon>
        <taxon>Cellulomonadaceae</taxon>
        <taxon>Cellulomonas</taxon>
    </lineage>
</organism>
<evidence type="ECO:0000313" key="2">
    <source>
        <dbReference type="EMBL" id="GIG23328.1"/>
    </source>
</evidence>
<dbReference type="AlphaFoldDB" id="A0A919P4Z0"/>
<gene>
    <name evidence="2" type="ORF">Cch01nite_40520</name>
</gene>
<evidence type="ECO:0000313" key="3">
    <source>
        <dbReference type="Proteomes" id="UP000632740"/>
    </source>
</evidence>
<proteinExistence type="predicted"/>
<sequence length="78" mass="7826">MVTALAERDAVVETCERRAGAALLALTRAEGLTLAEAVERCAWDALTSREAARLRQVAMASTTPGPVKGAGGGGGTGG</sequence>
<name>A0A919P4Z0_9CELL</name>
<accession>A0A919P4Z0</accession>
<comment type="caution">
    <text evidence="2">The sequence shown here is derived from an EMBL/GenBank/DDBJ whole genome shotgun (WGS) entry which is preliminary data.</text>
</comment>
<dbReference type="Proteomes" id="UP000632740">
    <property type="component" value="Unassembled WGS sequence"/>
</dbReference>
<feature type="compositionally biased region" description="Gly residues" evidence="1">
    <location>
        <begin position="68"/>
        <end position="78"/>
    </location>
</feature>
<reference evidence="2" key="1">
    <citation type="submission" date="2021-01" db="EMBL/GenBank/DDBJ databases">
        <title>Whole genome shotgun sequence of Cellulomonas chitinilytica NBRC 110799.</title>
        <authorList>
            <person name="Komaki H."/>
            <person name="Tamura T."/>
        </authorList>
    </citation>
    <scope>NUCLEOTIDE SEQUENCE</scope>
    <source>
        <strain evidence="2">NBRC 110799</strain>
    </source>
</reference>